<evidence type="ECO:0000256" key="6">
    <source>
        <dbReference type="SAM" id="Phobius"/>
    </source>
</evidence>
<keyword evidence="9" id="KW-1185">Reference proteome</keyword>
<feature type="transmembrane region" description="Helical" evidence="6">
    <location>
        <begin position="51"/>
        <end position="71"/>
    </location>
</feature>
<evidence type="ECO:0000256" key="4">
    <source>
        <dbReference type="ARBA" id="ARBA00023136"/>
    </source>
</evidence>
<organism evidence="8 9">
    <name type="scientific">Phomopsis amygdali</name>
    <name type="common">Fusicoccum amygdali</name>
    <dbReference type="NCBI Taxonomy" id="1214568"/>
    <lineage>
        <taxon>Eukaryota</taxon>
        <taxon>Fungi</taxon>
        <taxon>Dikarya</taxon>
        <taxon>Ascomycota</taxon>
        <taxon>Pezizomycotina</taxon>
        <taxon>Sordariomycetes</taxon>
        <taxon>Sordariomycetidae</taxon>
        <taxon>Diaporthales</taxon>
        <taxon>Diaporthaceae</taxon>
        <taxon>Diaporthe</taxon>
    </lineage>
</organism>
<protein>
    <recommendedName>
        <fullName evidence="7">Rhodopsin domain-containing protein</fullName>
    </recommendedName>
</protein>
<evidence type="ECO:0000313" key="9">
    <source>
        <dbReference type="Proteomes" id="UP001265746"/>
    </source>
</evidence>
<dbReference type="PANTHER" id="PTHR33048:SF47">
    <property type="entry name" value="INTEGRAL MEMBRANE PROTEIN-RELATED"/>
    <property type="match status" value="1"/>
</dbReference>
<evidence type="ECO:0000256" key="2">
    <source>
        <dbReference type="ARBA" id="ARBA00022692"/>
    </source>
</evidence>
<dbReference type="GO" id="GO:0016020">
    <property type="term" value="C:membrane"/>
    <property type="evidence" value="ECO:0007669"/>
    <property type="project" value="UniProtKB-SubCell"/>
</dbReference>
<name>A0AAD9W6V6_PHOAM</name>
<reference evidence="8" key="1">
    <citation type="submission" date="2023-06" db="EMBL/GenBank/DDBJ databases">
        <authorList>
            <person name="Noh H."/>
        </authorList>
    </citation>
    <scope>NUCLEOTIDE SEQUENCE</scope>
    <source>
        <strain evidence="8">DUCC20226</strain>
    </source>
</reference>
<evidence type="ECO:0000256" key="1">
    <source>
        <dbReference type="ARBA" id="ARBA00004141"/>
    </source>
</evidence>
<dbReference type="InterPro" id="IPR049326">
    <property type="entry name" value="Rhodopsin_dom_fungi"/>
</dbReference>
<feature type="transmembrane region" description="Helical" evidence="6">
    <location>
        <begin position="169"/>
        <end position="195"/>
    </location>
</feature>
<evidence type="ECO:0000256" key="3">
    <source>
        <dbReference type="ARBA" id="ARBA00022989"/>
    </source>
</evidence>
<evidence type="ECO:0000256" key="5">
    <source>
        <dbReference type="ARBA" id="ARBA00038359"/>
    </source>
</evidence>
<dbReference type="PANTHER" id="PTHR33048">
    <property type="entry name" value="PTH11-LIKE INTEGRAL MEMBRANE PROTEIN (AFU_ORTHOLOGUE AFUA_5G11245)"/>
    <property type="match status" value="1"/>
</dbReference>
<dbReference type="AlphaFoldDB" id="A0AAD9W6V6"/>
<accession>A0AAD9W6V6</accession>
<keyword evidence="3 6" id="KW-1133">Transmembrane helix</keyword>
<evidence type="ECO:0000313" key="8">
    <source>
        <dbReference type="EMBL" id="KAK2613262.1"/>
    </source>
</evidence>
<comment type="similarity">
    <text evidence="5">Belongs to the SAT4 family.</text>
</comment>
<feature type="transmembrane region" description="Helical" evidence="6">
    <location>
        <begin position="207"/>
        <end position="230"/>
    </location>
</feature>
<evidence type="ECO:0000259" key="7">
    <source>
        <dbReference type="Pfam" id="PF20684"/>
    </source>
</evidence>
<gene>
    <name evidence="8" type="ORF">N8I77_000185</name>
</gene>
<dbReference type="InterPro" id="IPR052337">
    <property type="entry name" value="SAT4-like"/>
</dbReference>
<keyword evidence="4 6" id="KW-0472">Membrane</keyword>
<keyword evidence="2 6" id="KW-0812">Transmembrane</keyword>
<sequence length="343" mass="38385">MAFNIFENKEQTAVFFLLIVFTPICILVTCLRFRASQLTGRKVAVEDWMALGSLLCFLAWAISSAVVLKHLNGRSDFIQLPIDEAKSALKMVWAMGFIFPVNQLTAKYSILFFYHRIFRVKRSHAIWIQILGLVQLAYSITVIIVNAFQCRPVQKYWDILLTDGWCINVGAFLAGAESINSVIDFSMALLAVLMLRGLQTSARTKLSLSFIFILGAFAGAVGFIKIGLAFNVTIHNQIMMGLWSTVQQACSVICCCAITLKPLFTQNEFFSRLASRFSSRGSKTKASSHKSQECRQGYIDLEVSGGARNSNSTLKPDSLYATQQDSMGYPMRTVKIEQTYEHV</sequence>
<comment type="subcellular location">
    <subcellularLocation>
        <location evidence="1">Membrane</location>
        <topology evidence="1">Multi-pass membrane protein</topology>
    </subcellularLocation>
</comment>
<dbReference type="Proteomes" id="UP001265746">
    <property type="component" value="Unassembled WGS sequence"/>
</dbReference>
<feature type="transmembrane region" description="Helical" evidence="6">
    <location>
        <begin position="91"/>
        <end position="114"/>
    </location>
</feature>
<dbReference type="EMBL" id="JAUJFL010000001">
    <property type="protein sequence ID" value="KAK2613262.1"/>
    <property type="molecule type" value="Genomic_DNA"/>
</dbReference>
<dbReference type="Pfam" id="PF20684">
    <property type="entry name" value="Fung_rhodopsin"/>
    <property type="match status" value="1"/>
</dbReference>
<feature type="transmembrane region" description="Helical" evidence="6">
    <location>
        <begin position="12"/>
        <end position="31"/>
    </location>
</feature>
<feature type="domain" description="Rhodopsin" evidence="7">
    <location>
        <begin position="31"/>
        <end position="265"/>
    </location>
</feature>
<comment type="caution">
    <text evidence="8">The sequence shown here is derived from an EMBL/GenBank/DDBJ whole genome shotgun (WGS) entry which is preliminary data.</text>
</comment>
<proteinExistence type="inferred from homology"/>
<feature type="transmembrane region" description="Helical" evidence="6">
    <location>
        <begin position="126"/>
        <end position="149"/>
    </location>
</feature>